<dbReference type="Proteomes" id="UP000545286">
    <property type="component" value="Unassembled WGS sequence"/>
</dbReference>
<reference evidence="1 2" key="1">
    <citation type="submission" date="2020-08" db="EMBL/GenBank/DDBJ databases">
        <title>Sequencing the genomes of 1000 actinobacteria strains.</title>
        <authorList>
            <person name="Klenk H.-P."/>
        </authorList>
    </citation>
    <scope>NUCLEOTIDE SEQUENCE [LARGE SCALE GENOMIC DNA]</scope>
    <source>
        <strain evidence="1 2">DSM 20419</strain>
    </source>
</reference>
<dbReference type="EMBL" id="JACHWJ010000001">
    <property type="protein sequence ID" value="MBB2957019.1"/>
    <property type="molecule type" value="Genomic_DNA"/>
</dbReference>
<keyword evidence="2" id="KW-1185">Reference proteome</keyword>
<evidence type="ECO:0000313" key="1">
    <source>
        <dbReference type="EMBL" id="MBB2957019.1"/>
    </source>
</evidence>
<organism evidence="1 2">
    <name type="scientific">Pseudoclavibacter helvolus</name>
    <dbReference type="NCBI Taxonomy" id="255205"/>
    <lineage>
        <taxon>Bacteria</taxon>
        <taxon>Bacillati</taxon>
        <taxon>Actinomycetota</taxon>
        <taxon>Actinomycetes</taxon>
        <taxon>Micrococcales</taxon>
        <taxon>Microbacteriaceae</taxon>
        <taxon>Pseudoclavibacter</taxon>
    </lineage>
</organism>
<proteinExistence type="predicted"/>
<sequence>MVRMCNEIRSFSYTGFLLADATKCVAVLMVEMTKPLNSIAR</sequence>
<comment type="caution">
    <text evidence="1">The sequence shown here is derived from an EMBL/GenBank/DDBJ whole genome shotgun (WGS) entry which is preliminary data.</text>
</comment>
<evidence type="ECO:0000313" key="2">
    <source>
        <dbReference type="Proteomes" id="UP000545286"/>
    </source>
</evidence>
<dbReference type="AlphaFoldDB" id="A0A7W4YE04"/>
<accession>A0A7W4YE04</accession>
<name>A0A7W4YE04_9MICO</name>
<protein>
    <submittedName>
        <fullName evidence="1">Uncharacterized protein</fullName>
    </submittedName>
</protein>
<gene>
    <name evidence="1" type="ORF">FHX72_001131</name>
</gene>